<dbReference type="Proteomes" id="UP001175000">
    <property type="component" value="Unassembled WGS sequence"/>
</dbReference>
<keyword evidence="1" id="KW-0472">Membrane</keyword>
<keyword evidence="1" id="KW-0812">Transmembrane</keyword>
<sequence>MPSPTNDTMLAEYSVIPPAQYLFRSATLAVGFLGGSIGRTSPARRNSIGPYCAEFETKCAQGDWCCNTGETCSFDKVNGAYLCCGASAGAAECARLCAVGTFQCGSVCCTHGQTCFGGDTVSGYCVHVNQTQTQNPLVQSTGLRTPAALKNFATATKELAAALLPTGSNRDASSSSMNRNQGQDAGGGISLGVRIGIGVAVPLLVICIAIAA</sequence>
<keyword evidence="3" id="KW-1185">Reference proteome</keyword>
<organism evidence="2 3">
    <name type="scientific">Immersiella caudata</name>
    <dbReference type="NCBI Taxonomy" id="314043"/>
    <lineage>
        <taxon>Eukaryota</taxon>
        <taxon>Fungi</taxon>
        <taxon>Dikarya</taxon>
        <taxon>Ascomycota</taxon>
        <taxon>Pezizomycotina</taxon>
        <taxon>Sordariomycetes</taxon>
        <taxon>Sordariomycetidae</taxon>
        <taxon>Sordariales</taxon>
        <taxon>Lasiosphaeriaceae</taxon>
        <taxon>Immersiella</taxon>
    </lineage>
</organism>
<feature type="transmembrane region" description="Helical" evidence="1">
    <location>
        <begin position="191"/>
        <end position="211"/>
    </location>
</feature>
<gene>
    <name evidence="2" type="ORF">B0T14DRAFT_495708</name>
</gene>
<reference evidence="2" key="1">
    <citation type="submission" date="2023-06" db="EMBL/GenBank/DDBJ databases">
        <title>Genome-scale phylogeny and comparative genomics of the fungal order Sordariales.</title>
        <authorList>
            <consortium name="Lawrence Berkeley National Laboratory"/>
            <person name="Hensen N."/>
            <person name="Bonometti L."/>
            <person name="Westerberg I."/>
            <person name="Brannstrom I.O."/>
            <person name="Guillou S."/>
            <person name="Cros-Aarteil S."/>
            <person name="Calhoun S."/>
            <person name="Haridas S."/>
            <person name="Kuo A."/>
            <person name="Mondo S."/>
            <person name="Pangilinan J."/>
            <person name="Riley R."/>
            <person name="Labutti K."/>
            <person name="Andreopoulos B."/>
            <person name="Lipzen A."/>
            <person name="Chen C."/>
            <person name="Yanf M."/>
            <person name="Daum C."/>
            <person name="Ng V."/>
            <person name="Clum A."/>
            <person name="Steindorff A."/>
            <person name="Ohm R."/>
            <person name="Martin F."/>
            <person name="Silar P."/>
            <person name="Natvig D."/>
            <person name="Lalanne C."/>
            <person name="Gautier V."/>
            <person name="Ament-Velasquez S.L."/>
            <person name="Kruys A."/>
            <person name="Hutchinson M.I."/>
            <person name="Powell A.J."/>
            <person name="Barry K."/>
            <person name="Miller A.N."/>
            <person name="Grigoriev I.V."/>
            <person name="Debuchy R."/>
            <person name="Gladieux P."/>
            <person name="Thoren M.H."/>
            <person name="Johannesson H."/>
        </authorList>
    </citation>
    <scope>NUCLEOTIDE SEQUENCE</scope>
    <source>
        <strain evidence="2">CBS 606.72</strain>
    </source>
</reference>
<dbReference type="EMBL" id="JAULSU010000003">
    <property type="protein sequence ID" value="KAK0624440.1"/>
    <property type="molecule type" value="Genomic_DNA"/>
</dbReference>
<evidence type="ECO:0000313" key="2">
    <source>
        <dbReference type="EMBL" id="KAK0624440.1"/>
    </source>
</evidence>
<feature type="transmembrane region" description="Helical" evidence="1">
    <location>
        <begin position="20"/>
        <end position="38"/>
    </location>
</feature>
<protein>
    <submittedName>
        <fullName evidence="2">Uncharacterized protein</fullName>
    </submittedName>
</protein>
<accession>A0AA40C474</accession>
<evidence type="ECO:0000313" key="3">
    <source>
        <dbReference type="Proteomes" id="UP001175000"/>
    </source>
</evidence>
<proteinExistence type="predicted"/>
<comment type="caution">
    <text evidence="2">The sequence shown here is derived from an EMBL/GenBank/DDBJ whole genome shotgun (WGS) entry which is preliminary data.</text>
</comment>
<name>A0AA40C474_9PEZI</name>
<keyword evidence="1" id="KW-1133">Transmembrane helix</keyword>
<dbReference type="AlphaFoldDB" id="A0AA40C474"/>
<evidence type="ECO:0000256" key="1">
    <source>
        <dbReference type="SAM" id="Phobius"/>
    </source>
</evidence>